<dbReference type="InterPro" id="IPR027417">
    <property type="entry name" value="P-loop_NTPase"/>
</dbReference>
<feature type="binding site" evidence="7">
    <location>
        <position position="18"/>
    </location>
    <ligand>
        <name>Mg(2+)</name>
        <dbReference type="ChEBI" id="CHEBI:18420"/>
    </ligand>
</feature>
<keyword evidence="2 7" id="KW-0808">Transferase</keyword>
<comment type="subcellular location">
    <subcellularLocation>
        <location evidence="7">Cytoplasm</location>
    </subcellularLocation>
</comment>
<evidence type="ECO:0000256" key="3">
    <source>
        <dbReference type="ARBA" id="ARBA00022741"/>
    </source>
</evidence>
<comment type="catalytic activity">
    <reaction evidence="7">
        <text>shikimate + ATP = 3-phosphoshikimate + ADP + H(+)</text>
        <dbReference type="Rhea" id="RHEA:13121"/>
        <dbReference type="ChEBI" id="CHEBI:15378"/>
        <dbReference type="ChEBI" id="CHEBI:30616"/>
        <dbReference type="ChEBI" id="CHEBI:36208"/>
        <dbReference type="ChEBI" id="CHEBI:145989"/>
        <dbReference type="ChEBI" id="CHEBI:456216"/>
        <dbReference type="EC" id="2.7.1.71"/>
    </reaction>
</comment>
<evidence type="ECO:0000256" key="5">
    <source>
        <dbReference type="ARBA" id="ARBA00022840"/>
    </source>
</evidence>
<dbReference type="PANTHER" id="PTHR21087">
    <property type="entry name" value="SHIKIMATE KINASE"/>
    <property type="match status" value="1"/>
</dbReference>
<organism evidence="8 9">
    <name type="scientific">Desmospora profundinema</name>
    <dbReference type="NCBI Taxonomy" id="1571184"/>
    <lineage>
        <taxon>Bacteria</taxon>
        <taxon>Bacillati</taxon>
        <taxon>Bacillota</taxon>
        <taxon>Bacilli</taxon>
        <taxon>Bacillales</taxon>
        <taxon>Thermoactinomycetaceae</taxon>
        <taxon>Desmospora</taxon>
    </lineage>
</organism>
<sequence>MEANRHLIIVGMMGTGKTALGEKLAPLTGLRLVDTDAEVERKAAKSIPLIFLEEGEAGFRRLEKEVLTEVLMGPPSLITTGGGIVLNPDNVEAMKKAGWVVALKADPDELIHRLRGDTQRPLLAGDLVEKVRRLSRERKHAYDFADFILDTTGLTPEEAAHRVWEAWKQSARSERV</sequence>
<feature type="binding site" evidence="7">
    <location>
        <position position="120"/>
    </location>
    <ligand>
        <name>ATP</name>
        <dbReference type="ChEBI" id="CHEBI:30616"/>
    </ligand>
</feature>
<keyword evidence="6 7" id="KW-0057">Aromatic amino acid biosynthesis</keyword>
<accession>A0ABU1IMA0</accession>
<feature type="binding site" evidence="7">
    <location>
        <begin position="14"/>
        <end position="19"/>
    </location>
    <ligand>
        <name>ATP</name>
        <dbReference type="ChEBI" id="CHEBI:30616"/>
    </ligand>
</feature>
<keyword evidence="3 7" id="KW-0547">Nucleotide-binding</keyword>
<evidence type="ECO:0000256" key="7">
    <source>
        <dbReference type="HAMAP-Rule" id="MF_00109"/>
    </source>
</evidence>
<comment type="caution">
    <text evidence="8">The sequence shown here is derived from an EMBL/GenBank/DDBJ whole genome shotgun (WGS) entry which is preliminary data.</text>
</comment>
<keyword evidence="5 7" id="KW-0067">ATP-binding</keyword>
<evidence type="ECO:0000256" key="6">
    <source>
        <dbReference type="ARBA" id="ARBA00023141"/>
    </source>
</evidence>
<dbReference type="CDD" id="cd00464">
    <property type="entry name" value="SK"/>
    <property type="match status" value="1"/>
</dbReference>
<keyword evidence="7" id="KW-0963">Cytoplasm</keyword>
<dbReference type="Pfam" id="PF01202">
    <property type="entry name" value="SKI"/>
    <property type="match status" value="1"/>
</dbReference>
<feature type="binding site" evidence="7">
    <location>
        <position position="36"/>
    </location>
    <ligand>
        <name>substrate</name>
    </ligand>
</feature>
<dbReference type="PANTHER" id="PTHR21087:SF16">
    <property type="entry name" value="SHIKIMATE KINASE 1, CHLOROPLASTIC"/>
    <property type="match status" value="1"/>
</dbReference>
<name>A0ABU1IMA0_9BACL</name>
<comment type="caution">
    <text evidence="7">Lacks conserved residue(s) required for the propagation of feature annotation.</text>
</comment>
<dbReference type="InterPro" id="IPR031322">
    <property type="entry name" value="Shikimate/glucono_kinase"/>
</dbReference>
<evidence type="ECO:0000313" key="9">
    <source>
        <dbReference type="Proteomes" id="UP001185012"/>
    </source>
</evidence>
<comment type="cofactor">
    <cofactor evidence="7">
        <name>Mg(2+)</name>
        <dbReference type="ChEBI" id="CHEBI:18420"/>
    </cofactor>
    <text evidence="7">Binds 1 Mg(2+) ion per subunit.</text>
</comment>
<feature type="binding site" evidence="7">
    <location>
        <position position="60"/>
    </location>
    <ligand>
        <name>substrate</name>
    </ligand>
</feature>
<dbReference type="RefSeq" id="WP_309862859.1">
    <property type="nucleotide sequence ID" value="NZ_JAVDQG010000002.1"/>
</dbReference>
<dbReference type="HAMAP" id="MF_00109">
    <property type="entry name" value="Shikimate_kinase"/>
    <property type="match status" value="1"/>
</dbReference>
<keyword evidence="4 7" id="KW-0418">Kinase</keyword>
<gene>
    <name evidence="7" type="primary">aroK</name>
    <name evidence="8" type="ORF">JOE21_000896</name>
</gene>
<proteinExistence type="inferred from homology"/>
<keyword evidence="7" id="KW-0479">Metal-binding</keyword>
<keyword evidence="9" id="KW-1185">Reference proteome</keyword>
<dbReference type="EMBL" id="JAVDQG010000002">
    <property type="protein sequence ID" value="MDR6224905.1"/>
    <property type="molecule type" value="Genomic_DNA"/>
</dbReference>
<comment type="similarity">
    <text evidence="7">Belongs to the shikimate kinase family.</text>
</comment>
<dbReference type="EC" id="2.7.1.71" evidence="7"/>
<keyword evidence="1 7" id="KW-0028">Amino-acid biosynthesis</keyword>
<dbReference type="InterPro" id="IPR000623">
    <property type="entry name" value="Shikimate_kinase/TSH1"/>
</dbReference>
<dbReference type="PRINTS" id="PR01100">
    <property type="entry name" value="SHIKIMTKNASE"/>
</dbReference>
<protein>
    <recommendedName>
        <fullName evidence="7">Shikimate kinase</fullName>
        <shortName evidence="7">SK</shortName>
        <ecNumber evidence="7">2.7.1.71</ecNumber>
    </recommendedName>
</protein>
<dbReference type="Gene3D" id="3.40.50.300">
    <property type="entry name" value="P-loop containing nucleotide triphosphate hydrolases"/>
    <property type="match status" value="1"/>
</dbReference>
<evidence type="ECO:0000313" key="8">
    <source>
        <dbReference type="EMBL" id="MDR6224905.1"/>
    </source>
</evidence>
<evidence type="ECO:0000256" key="4">
    <source>
        <dbReference type="ARBA" id="ARBA00022777"/>
    </source>
</evidence>
<comment type="pathway">
    <text evidence="7">Metabolic intermediate biosynthesis; chorismate biosynthesis; chorismate from D-erythrose 4-phosphate and phosphoenolpyruvate: step 5/7.</text>
</comment>
<comment type="function">
    <text evidence="7">Catalyzes the specific phosphorylation of the 3-hydroxyl group of shikimic acid using ATP as a cosubstrate.</text>
</comment>
<evidence type="ECO:0000256" key="2">
    <source>
        <dbReference type="ARBA" id="ARBA00022679"/>
    </source>
</evidence>
<feature type="binding site" evidence="7">
    <location>
        <position position="82"/>
    </location>
    <ligand>
        <name>substrate</name>
    </ligand>
</feature>
<feature type="binding site" evidence="7">
    <location>
        <position position="138"/>
    </location>
    <ligand>
        <name>substrate</name>
    </ligand>
</feature>
<dbReference type="GO" id="GO:0004765">
    <property type="term" value="F:shikimate kinase activity"/>
    <property type="evidence" value="ECO:0007669"/>
    <property type="project" value="UniProtKB-EC"/>
</dbReference>
<reference evidence="8 9" key="1">
    <citation type="submission" date="2023-07" db="EMBL/GenBank/DDBJ databases">
        <title>Genomic Encyclopedia of Type Strains, Phase IV (KMG-IV): sequencing the most valuable type-strain genomes for metagenomic binning, comparative biology and taxonomic classification.</title>
        <authorList>
            <person name="Goeker M."/>
        </authorList>
    </citation>
    <scope>NUCLEOTIDE SEQUENCE [LARGE SCALE GENOMIC DNA]</scope>
    <source>
        <strain evidence="8 9">DSM 45903</strain>
    </source>
</reference>
<keyword evidence="7" id="KW-0460">Magnesium</keyword>
<dbReference type="SUPFAM" id="SSF52540">
    <property type="entry name" value="P-loop containing nucleoside triphosphate hydrolases"/>
    <property type="match status" value="1"/>
</dbReference>
<evidence type="ECO:0000256" key="1">
    <source>
        <dbReference type="ARBA" id="ARBA00022605"/>
    </source>
</evidence>
<comment type="subunit">
    <text evidence="7">Monomer.</text>
</comment>
<dbReference type="Proteomes" id="UP001185012">
    <property type="component" value="Unassembled WGS sequence"/>
</dbReference>